<reference evidence="4" key="1">
    <citation type="submission" date="2018-11" db="EMBL/GenBank/DDBJ databases">
        <title>Chitinophaga lutea sp.nov., isolate from arsenic contaminated soil.</title>
        <authorList>
            <person name="Zong Y."/>
        </authorList>
    </citation>
    <scope>NUCLEOTIDE SEQUENCE [LARGE SCALE GENOMIC DNA]</scope>
    <source>
        <strain evidence="4">YLT18</strain>
    </source>
</reference>
<evidence type="ECO:0000256" key="1">
    <source>
        <dbReference type="SAM" id="SignalP"/>
    </source>
</evidence>
<name>A0A3N4M5A8_9BACT</name>
<dbReference type="InterPro" id="IPR050553">
    <property type="entry name" value="Thioredoxin_ResA/DsbE_sf"/>
</dbReference>
<keyword evidence="1" id="KW-0732">Signal</keyword>
<dbReference type="AlphaFoldDB" id="A0A3N4M5A8"/>
<evidence type="ECO:0000313" key="4">
    <source>
        <dbReference type="Proteomes" id="UP000279089"/>
    </source>
</evidence>
<dbReference type="PROSITE" id="PS51352">
    <property type="entry name" value="THIOREDOXIN_2"/>
    <property type="match status" value="1"/>
</dbReference>
<keyword evidence="4" id="KW-1185">Reference proteome</keyword>
<accession>A0A3N4M5A8</accession>
<dbReference type="GO" id="GO:0016491">
    <property type="term" value="F:oxidoreductase activity"/>
    <property type="evidence" value="ECO:0007669"/>
    <property type="project" value="InterPro"/>
</dbReference>
<dbReference type="OrthoDB" id="634996at2"/>
<dbReference type="CDD" id="cd02966">
    <property type="entry name" value="TlpA_like_family"/>
    <property type="match status" value="1"/>
</dbReference>
<evidence type="ECO:0000259" key="2">
    <source>
        <dbReference type="PROSITE" id="PS51352"/>
    </source>
</evidence>
<dbReference type="Pfam" id="PF08534">
    <property type="entry name" value="Redoxin"/>
    <property type="match status" value="1"/>
</dbReference>
<feature type="signal peptide" evidence="1">
    <location>
        <begin position="1"/>
        <end position="21"/>
    </location>
</feature>
<dbReference type="PANTHER" id="PTHR42852:SF17">
    <property type="entry name" value="THIOREDOXIN-LIKE PROTEIN HI_1115"/>
    <property type="match status" value="1"/>
</dbReference>
<comment type="caution">
    <text evidence="3">The sequence shown here is derived from an EMBL/GenBank/DDBJ whole genome shotgun (WGS) entry which is preliminary data.</text>
</comment>
<dbReference type="Proteomes" id="UP000279089">
    <property type="component" value="Unassembled WGS sequence"/>
</dbReference>
<proteinExistence type="predicted"/>
<organism evidence="3 4">
    <name type="scientific">Chitinophaga barathri</name>
    <dbReference type="NCBI Taxonomy" id="1647451"/>
    <lineage>
        <taxon>Bacteria</taxon>
        <taxon>Pseudomonadati</taxon>
        <taxon>Bacteroidota</taxon>
        <taxon>Chitinophagia</taxon>
        <taxon>Chitinophagales</taxon>
        <taxon>Chitinophagaceae</taxon>
        <taxon>Chitinophaga</taxon>
    </lineage>
</organism>
<evidence type="ECO:0000313" key="3">
    <source>
        <dbReference type="EMBL" id="RPD38115.1"/>
    </source>
</evidence>
<feature type="domain" description="Thioredoxin" evidence="2">
    <location>
        <begin position="452"/>
        <end position="597"/>
    </location>
</feature>
<dbReference type="Gene3D" id="3.40.30.10">
    <property type="entry name" value="Glutaredoxin"/>
    <property type="match status" value="1"/>
</dbReference>
<dbReference type="InterPro" id="IPR036249">
    <property type="entry name" value="Thioredoxin-like_sf"/>
</dbReference>
<sequence>MKAINKIFTLLLLLSVFTAGAQQRVTISPAMPERGQTVTVTFDPSVPGSPIPADAAAVTLNFTYSNFYDLPWKIKMDKKEGKWVTSFKLAKFAAFATFTLISGDAADKPAAGKHYEVAVYENGKPVENGNLYKGYSLSAQLGKSPDLAASQAAQYEKELALYPSNYEAQVRLLQYKMSISEGKDKEKYYAQAHKVIAERFNTAPTVMGNLNKVTMAYLILGERSRVDSIYKVVRERYPNSETGRSLRSDAISKEPDTSRRIALYEAMLKAETPANNSEFSPVHEHLFDLYAARKNEAKVWYHAGKISLDTTNPYLPNTYKSMAQTLLDYNVAPDLARSYAEKALSMADRFPAGIIRHFPETGHIYPAVDDSTRRAVTAKARANMLSILGLLDMKAGKNADAAVRMKEALQTYKDRETLDNVAAFYQMADMKDELASLNALREKDLAARIAAQRVNRPAPSLAAFVDMKGNPLKTEDLKNKVILIDFWATWCIPCMQEMLYIQRLYDQYKNNPDVVFMIVNSGARNTLKDAQGWSGNKKYAFPVYYNTDPEVGEKFKFTIIPATYIIDRKGNIQFGNIGFEGPEVETKLRLQLEQVLKN</sequence>
<dbReference type="PANTHER" id="PTHR42852">
    <property type="entry name" value="THIOL:DISULFIDE INTERCHANGE PROTEIN DSBE"/>
    <property type="match status" value="1"/>
</dbReference>
<dbReference type="InterPro" id="IPR013766">
    <property type="entry name" value="Thioredoxin_domain"/>
</dbReference>
<dbReference type="InterPro" id="IPR013740">
    <property type="entry name" value="Redoxin"/>
</dbReference>
<dbReference type="SUPFAM" id="SSF52833">
    <property type="entry name" value="Thioredoxin-like"/>
    <property type="match status" value="1"/>
</dbReference>
<feature type="chain" id="PRO_5018317891" evidence="1">
    <location>
        <begin position="22"/>
        <end position="598"/>
    </location>
</feature>
<protein>
    <submittedName>
        <fullName evidence="3">TlpA family protein disulfide reductase</fullName>
    </submittedName>
</protein>
<dbReference type="RefSeq" id="WP_120519252.1">
    <property type="nucleotide sequence ID" value="NZ_QXZY01000017.1"/>
</dbReference>
<gene>
    <name evidence="3" type="ORF">EG028_26745</name>
</gene>
<dbReference type="EMBL" id="RMBX01000018">
    <property type="protein sequence ID" value="RPD38115.1"/>
    <property type="molecule type" value="Genomic_DNA"/>
</dbReference>